<dbReference type="Gene3D" id="3.50.50.60">
    <property type="entry name" value="FAD/NAD(P)-binding domain"/>
    <property type="match status" value="1"/>
</dbReference>
<protein>
    <submittedName>
        <fullName evidence="8">Ornithine monooxygenase</fullName>
    </submittedName>
</protein>
<reference evidence="8 9" key="1">
    <citation type="submission" date="2014-07" db="EMBL/GenBank/DDBJ databases">
        <title>Draft Genome Sequences of Environmental Pseudomonas syringae strains.</title>
        <authorList>
            <person name="Baltrus D.A."/>
            <person name="Berge O."/>
            <person name="Morris C."/>
        </authorList>
    </citation>
    <scope>NUCLEOTIDE SEQUENCE [LARGE SCALE GENOMIC DNA]</scope>
    <source>
        <strain evidence="8 9">CEB003</strain>
    </source>
</reference>
<dbReference type="InterPro" id="IPR036188">
    <property type="entry name" value="FAD/NAD-bd_sf"/>
</dbReference>
<proteinExistence type="inferred from homology"/>
<dbReference type="EMBL" id="JPQT01000041">
    <property type="protein sequence ID" value="KFE55087.1"/>
    <property type="molecule type" value="Genomic_DNA"/>
</dbReference>
<dbReference type="Pfam" id="PF13434">
    <property type="entry name" value="Lys_Orn_oxgnase"/>
    <property type="match status" value="1"/>
</dbReference>
<dbReference type="Proteomes" id="UP000028643">
    <property type="component" value="Unassembled WGS sequence"/>
</dbReference>
<dbReference type="AlphaFoldDB" id="A0A085VI24"/>
<gene>
    <name evidence="8" type="ORF">IV02_03455</name>
</gene>
<evidence type="ECO:0000256" key="3">
    <source>
        <dbReference type="ARBA" id="ARBA00007588"/>
    </source>
</evidence>
<evidence type="ECO:0000256" key="2">
    <source>
        <dbReference type="ARBA" id="ARBA00004924"/>
    </source>
</evidence>
<dbReference type="PANTHER" id="PTHR42802">
    <property type="entry name" value="MONOOXYGENASE"/>
    <property type="match status" value="1"/>
</dbReference>
<evidence type="ECO:0000256" key="7">
    <source>
        <dbReference type="ARBA" id="ARBA00023002"/>
    </source>
</evidence>
<dbReference type="InterPro" id="IPR025700">
    <property type="entry name" value="Lys/Orn_oxygenase"/>
</dbReference>
<comment type="cofactor">
    <cofactor evidence="1">
        <name>FAD</name>
        <dbReference type="ChEBI" id="CHEBI:57692"/>
    </cofactor>
</comment>
<evidence type="ECO:0000256" key="5">
    <source>
        <dbReference type="ARBA" id="ARBA00022827"/>
    </source>
</evidence>
<name>A0A085VI24_PSESX</name>
<sequence length="444" mass="49304">MTQALASAVVHDLIGIGFGPSNLALAIALQERGEAAGALDVLFLDKQADYRWHGNTLVTQSELQISFLKDLVTLRNPTSPFSFVNYLKQHGRLVDFINLGTFYPCRMEYNDYLRWVAGQFGEQSRYGEEVTAIEPVLHKNKVEVLRVLSRDTQGQNHVRTTRSVVVSPGGTPRIPEAFTGLKNDGRVFHHSQYLERMAKQACVNGKPMRIAIIGGGQSAAEAFIDLNDSFPSVQVDMILRGSALKPADDSPFVNEVFSPEFTDLMFSQDGAQREQMIREYHSTNYSVVDIDLIERIYGVFYRQKVSGIARHAFHSLTTVETATATAQGVEMVMRNLASNDSKTQVYDAVVLATGYERQLHRHLLAPLAEYMGDFEVSRDYRIKTDARCQASVYMQGFCEASHGLSDTLLSVLPIRADEIAASLYANVAQSHRGASVLERVLAVG</sequence>
<evidence type="ECO:0000313" key="8">
    <source>
        <dbReference type="EMBL" id="KFE55087.1"/>
    </source>
</evidence>
<keyword evidence="5" id="KW-0274">FAD</keyword>
<dbReference type="PATRIC" id="fig|317.174.peg.696"/>
<dbReference type="PANTHER" id="PTHR42802:SF1">
    <property type="entry name" value="L-ORNITHINE N(5)-MONOOXYGENASE"/>
    <property type="match status" value="1"/>
</dbReference>
<comment type="caution">
    <text evidence="8">The sequence shown here is derived from an EMBL/GenBank/DDBJ whole genome shotgun (WGS) entry which is preliminary data.</text>
</comment>
<comment type="similarity">
    <text evidence="3">Belongs to the lysine N(6)-hydroxylase/L-ornithine N(5)-oxygenase family.</text>
</comment>
<organism evidence="8 9">
    <name type="scientific">Pseudomonas syringae</name>
    <dbReference type="NCBI Taxonomy" id="317"/>
    <lineage>
        <taxon>Bacteria</taxon>
        <taxon>Pseudomonadati</taxon>
        <taxon>Pseudomonadota</taxon>
        <taxon>Gammaproteobacteria</taxon>
        <taxon>Pseudomonadales</taxon>
        <taxon>Pseudomonadaceae</taxon>
        <taxon>Pseudomonas</taxon>
    </lineage>
</organism>
<evidence type="ECO:0000256" key="1">
    <source>
        <dbReference type="ARBA" id="ARBA00001974"/>
    </source>
</evidence>
<keyword evidence="7" id="KW-0560">Oxidoreductase</keyword>
<dbReference type="RefSeq" id="WP_047572224.1">
    <property type="nucleotide sequence ID" value="NZ_JPQT01000041.1"/>
</dbReference>
<evidence type="ECO:0000313" key="9">
    <source>
        <dbReference type="Proteomes" id="UP000028643"/>
    </source>
</evidence>
<keyword evidence="8" id="KW-0503">Monooxygenase</keyword>
<keyword evidence="6" id="KW-0521">NADP</keyword>
<dbReference type="GO" id="GO:0006879">
    <property type="term" value="P:intracellular iron ion homeostasis"/>
    <property type="evidence" value="ECO:0007669"/>
    <property type="project" value="TreeGrafter"/>
</dbReference>
<accession>A0A085VI24</accession>
<dbReference type="GO" id="GO:0004497">
    <property type="term" value="F:monooxygenase activity"/>
    <property type="evidence" value="ECO:0007669"/>
    <property type="project" value="UniProtKB-KW"/>
</dbReference>
<dbReference type="SUPFAM" id="SSF51905">
    <property type="entry name" value="FAD/NAD(P)-binding domain"/>
    <property type="match status" value="2"/>
</dbReference>
<evidence type="ECO:0000256" key="6">
    <source>
        <dbReference type="ARBA" id="ARBA00022857"/>
    </source>
</evidence>
<keyword evidence="4" id="KW-0285">Flavoprotein</keyword>
<evidence type="ECO:0000256" key="4">
    <source>
        <dbReference type="ARBA" id="ARBA00022630"/>
    </source>
</evidence>
<comment type="pathway">
    <text evidence="2">Siderophore biosynthesis.</text>
</comment>
<dbReference type="PRINTS" id="PR00368">
    <property type="entry name" value="FADPNR"/>
</dbReference>